<dbReference type="Pfam" id="PF20160">
    <property type="entry name" value="C-JID"/>
    <property type="match status" value="1"/>
</dbReference>
<gene>
    <name evidence="4" type="ORF">CK203_051092</name>
</gene>
<evidence type="ECO:0000313" key="5">
    <source>
        <dbReference type="Proteomes" id="UP000288805"/>
    </source>
</evidence>
<evidence type="ECO:0000259" key="3">
    <source>
        <dbReference type="Pfam" id="PF20160"/>
    </source>
</evidence>
<keyword evidence="1" id="KW-0433">Leucine-rich repeat</keyword>
<evidence type="ECO:0000313" key="4">
    <source>
        <dbReference type="EMBL" id="RVW64073.1"/>
    </source>
</evidence>
<proteinExistence type="predicted"/>
<reference evidence="4 5" key="1">
    <citation type="journal article" date="2018" name="PLoS Genet.">
        <title>Population sequencing reveals clonal diversity and ancestral inbreeding in the grapevine cultivar Chardonnay.</title>
        <authorList>
            <person name="Roach M.J."/>
            <person name="Johnson D.L."/>
            <person name="Bohlmann J."/>
            <person name="van Vuuren H.J."/>
            <person name="Jones S.J."/>
            <person name="Pretorius I.S."/>
            <person name="Schmidt S.A."/>
            <person name="Borneman A.R."/>
        </authorList>
    </citation>
    <scope>NUCLEOTIDE SEQUENCE [LARGE SCALE GENOMIC DNA]</scope>
    <source>
        <strain evidence="5">cv. Chardonnay</strain>
        <tissue evidence="4">Leaf</tissue>
    </source>
</reference>
<dbReference type="Proteomes" id="UP000288805">
    <property type="component" value="Unassembled WGS sequence"/>
</dbReference>
<accession>A0A438FVT7</accession>
<keyword evidence="2" id="KW-0677">Repeat</keyword>
<dbReference type="EMBL" id="QGNW01000726">
    <property type="protein sequence ID" value="RVW64073.1"/>
    <property type="molecule type" value="Genomic_DNA"/>
</dbReference>
<dbReference type="Gene3D" id="3.80.10.10">
    <property type="entry name" value="Ribonuclease Inhibitor"/>
    <property type="match status" value="1"/>
</dbReference>
<dbReference type="SUPFAM" id="SSF52047">
    <property type="entry name" value="RNI-like"/>
    <property type="match status" value="1"/>
</dbReference>
<feature type="domain" description="C-JID" evidence="3">
    <location>
        <begin position="161"/>
        <end position="300"/>
    </location>
</feature>
<comment type="caution">
    <text evidence="4">The sequence shown here is derived from an EMBL/GenBank/DDBJ whole genome shotgun (WGS) entry which is preliminary data.</text>
</comment>
<evidence type="ECO:0000256" key="1">
    <source>
        <dbReference type="ARBA" id="ARBA00022614"/>
    </source>
</evidence>
<sequence>MPNLERLILEGCRSLVKIDPSIGNLKKLSLMNLKDCKTLFQIQICDIFEFEFLETLILVGCSRLEKLLGDWEERQSSVNLKASRTYRSEYKIVLFCLVFAHYIRIHFTSEAKNSSLGALQEFSRNSKASFKYPRSGCIQLHFYGNFLVEHQTRSIHFTEDQGSSVTMELQNSDWYNDDFLGFSVCLVFAPQAERPQLNPEILCDLNYFTFFYYCGEDSVAEFPKSYRPQARARAWHTELDSHVDQECGNTSTDHVWLAYRPQARADTCHPKERNRLKASFEVFNCVVKECAIRLIFKKQVVFGQEAQ</sequence>
<organism evidence="4 5">
    <name type="scientific">Vitis vinifera</name>
    <name type="common">Grape</name>
    <dbReference type="NCBI Taxonomy" id="29760"/>
    <lineage>
        <taxon>Eukaryota</taxon>
        <taxon>Viridiplantae</taxon>
        <taxon>Streptophyta</taxon>
        <taxon>Embryophyta</taxon>
        <taxon>Tracheophyta</taxon>
        <taxon>Spermatophyta</taxon>
        <taxon>Magnoliopsida</taxon>
        <taxon>eudicotyledons</taxon>
        <taxon>Gunneridae</taxon>
        <taxon>Pentapetalae</taxon>
        <taxon>rosids</taxon>
        <taxon>Vitales</taxon>
        <taxon>Vitaceae</taxon>
        <taxon>Viteae</taxon>
        <taxon>Vitis</taxon>
    </lineage>
</organism>
<evidence type="ECO:0000256" key="2">
    <source>
        <dbReference type="ARBA" id="ARBA00022737"/>
    </source>
</evidence>
<dbReference type="InterPro" id="IPR032675">
    <property type="entry name" value="LRR_dom_sf"/>
</dbReference>
<dbReference type="AlphaFoldDB" id="A0A438FVT7"/>
<dbReference type="InterPro" id="IPR045344">
    <property type="entry name" value="C-JID"/>
</dbReference>
<protein>
    <recommendedName>
        <fullName evidence="3">C-JID domain-containing protein</fullName>
    </recommendedName>
</protein>
<name>A0A438FVT7_VITVI</name>